<dbReference type="Gene3D" id="1.10.1470.10">
    <property type="entry name" value="YjbJ"/>
    <property type="match status" value="1"/>
</dbReference>
<dbReference type="InterPro" id="IPR008462">
    <property type="entry name" value="CsbD"/>
</dbReference>
<evidence type="ECO:0000313" key="3">
    <source>
        <dbReference type="EMBL" id="MFC3154053.1"/>
    </source>
</evidence>
<reference evidence="4" key="1">
    <citation type="journal article" date="2019" name="Int. J. Syst. Evol. Microbiol.">
        <title>The Global Catalogue of Microorganisms (GCM) 10K type strain sequencing project: providing services to taxonomists for standard genome sequencing and annotation.</title>
        <authorList>
            <consortium name="The Broad Institute Genomics Platform"/>
            <consortium name="The Broad Institute Genome Sequencing Center for Infectious Disease"/>
            <person name="Wu L."/>
            <person name="Ma J."/>
        </authorList>
    </citation>
    <scope>NUCLEOTIDE SEQUENCE [LARGE SCALE GENOMIC DNA]</scope>
    <source>
        <strain evidence="4">KCTC 52141</strain>
    </source>
</reference>
<evidence type="ECO:0000313" key="4">
    <source>
        <dbReference type="Proteomes" id="UP001595548"/>
    </source>
</evidence>
<comment type="similarity">
    <text evidence="1">Belongs to the UPF0337 (CsbD) family.</text>
</comment>
<keyword evidence="4" id="KW-1185">Reference proteome</keyword>
<sequence>MNTMQLEGNWQKMKGAAREQWGKLTDDDIERIVGKRDKLIGAVKERYGITQQEAEREVNEWSTQYEQ</sequence>
<dbReference type="PIRSF" id="PIRSF039008">
    <property type="entry name" value="YjbJ"/>
    <property type="match status" value="1"/>
</dbReference>
<accession>A0ABV7HJJ8</accession>
<evidence type="ECO:0000256" key="1">
    <source>
        <dbReference type="ARBA" id="ARBA00009129"/>
    </source>
</evidence>
<organism evidence="3 4">
    <name type="scientific">Gilvimarinus japonicus</name>
    <dbReference type="NCBI Taxonomy" id="1796469"/>
    <lineage>
        <taxon>Bacteria</taxon>
        <taxon>Pseudomonadati</taxon>
        <taxon>Pseudomonadota</taxon>
        <taxon>Gammaproteobacteria</taxon>
        <taxon>Cellvibrionales</taxon>
        <taxon>Cellvibrionaceae</taxon>
        <taxon>Gilvimarinus</taxon>
    </lineage>
</organism>
<comment type="caution">
    <text evidence="3">The sequence shown here is derived from an EMBL/GenBank/DDBJ whole genome shotgun (WGS) entry which is preliminary data.</text>
</comment>
<feature type="domain" description="CsbD-like" evidence="2">
    <location>
        <begin position="5"/>
        <end position="55"/>
    </location>
</feature>
<dbReference type="InterPro" id="IPR026042">
    <property type="entry name" value="YjbJ"/>
</dbReference>
<dbReference type="Proteomes" id="UP001595548">
    <property type="component" value="Unassembled WGS sequence"/>
</dbReference>
<dbReference type="PANTHER" id="PTHR34977:SF1">
    <property type="entry name" value="UPF0337 PROTEIN YJBJ"/>
    <property type="match status" value="1"/>
</dbReference>
<dbReference type="InterPro" id="IPR036629">
    <property type="entry name" value="YjbJ_sf"/>
</dbReference>
<dbReference type="RefSeq" id="WP_339616978.1">
    <property type="nucleotide sequence ID" value="NZ_AP031500.1"/>
</dbReference>
<dbReference type="EMBL" id="JBHRTL010000003">
    <property type="protein sequence ID" value="MFC3154053.1"/>
    <property type="molecule type" value="Genomic_DNA"/>
</dbReference>
<protein>
    <submittedName>
        <fullName evidence="3">CsbD family protein</fullName>
    </submittedName>
</protein>
<proteinExistence type="inferred from homology"/>
<dbReference type="InterPro" id="IPR050423">
    <property type="entry name" value="UPF0337_stress_rsp"/>
</dbReference>
<dbReference type="PANTHER" id="PTHR34977">
    <property type="entry name" value="UPF0337 PROTEIN YJBJ"/>
    <property type="match status" value="1"/>
</dbReference>
<evidence type="ECO:0000259" key="2">
    <source>
        <dbReference type="Pfam" id="PF05532"/>
    </source>
</evidence>
<dbReference type="SUPFAM" id="SSF69047">
    <property type="entry name" value="Hypothetical protein YjbJ"/>
    <property type="match status" value="1"/>
</dbReference>
<name>A0ABV7HJJ8_9GAMM</name>
<dbReference type="Pfam" id="PF05532">
    <property type="entry name" value="CsbD"/>
    <property type="match status" value="1"/>
</dbReference>
<gene>
    <name evidence="3" type="ORF">ACFOEB_02490</name>
</gene>